<keyword evidence="4 7" id="KW-0238">DNA-binding</keyword>
<dbReference type="PANTHER" id="PTHR11829:SF388">
    <property type="entry name" value="FORK HEAD DOMAIN-CONTAINING PROTEIN L1-RELATED"/>
    <property type="match status" value="1"/>
</dbReference>
<protein>
    <recommendedName>
        <fullName evidence="9">Fork-head domain-containing protein</fullName>
    </recommendedName>
</protein>
<organism evidence="10 11">
    <name type="scientific">Anser cygnoides</name>
    <name type="common">Swan goose</name>
    <dbReference type="NCBI Taxonomy" id="8845"/>
    <lineage>
        <taxon>Eukaryota</taxon>
        <taxon>Metazoa</taxon>
        <taxon>Chordata</taxon>
        <taxon>Craniata</taxon>
        <taxon>Vertebrata</taxon>
        <taxon>Euteleostomi</taxon>
        <taxon>Archelosauria</taxon>
        <taxon>Archosauria</taxon>
        <taxon>Dinosauria</taxon>
        <taxon>Saurischia</taxon>
        <taxon>Theropoda</taxon>
        <taxon>Coelurosauria</taxon>
        <taxon>Aves</taxon>
        <taxon>Neognathae</taxon>
        <taxon>Galloanserae</taxon>
        <taxon>Anseriformes</taxon>
        <taxon>Anatidae</taxon>
        <taxon>Anserinae</taxon>
        <taxon>Anser</taxon>
    </lineage>
</organism>
<comment type="subcellular location">
    <subcellularLocation>
        <location evidence="1 7">Nucleus</location>
    </subcellularLocation>
</comment>
<proteinExistence type="predicted"/>
<dbReference type="InterPro" id="IPR030456">
    <property type="entry name" value="TF_fork_head_CS_2"/>
</dbReference>
<evidence type="ECO:0000313" key="10">
    <source>
        <dbReference type="Ensembl" id="ENSACDP00005004188.1"/>
    </source>
</evidence>
<evidence type="ECO:0000256" key="6">
    <source>
        <dbReference type="ARBA" id="ARBA00023242"/>
    </source>
</evidence>
<feature type="compositionally biased region" description="Gly residues" evidence="8">
    <location>
        <begin position="258"/>
        <end position="271"/>
    </location>
</feature>
<evidence type="ECO:0000256" key="5">
    <source>
        <dbReference type="ARBA" id="ARBA00023163"/>
    </source>
</evidence>
<dbReference type="GO" id="GO:0000978">
    <property type="term" value="F:RNA polymerase II cis-regulatory region sequence-specific DNA binding"/>
    <property type="evidence" value="ECO:0007669"/>
    <property type="project" value="TreeGrafter"/>
</dbReference>
<dbReference type="PROSITE" id="PS00657">
    <property type="entry name" value="FORK_HEAD_1"/>
    <property type="match status" value="1"/>
</dbReference>
<dbReference type="Pfam" id="PF00250">
    <property type="entry name" value="Forkhead"/>
    <property type="match status" value="1"/>
</dbReference>
<keyword evidence="2" id="KW-0217">Developmental protein</keyword>
<evidence type="ECO:0000256" key="1">
    <source>
        <dbReference type="ARBA" id="ARBA00004123"/>
    </source>
</evidence>
<sequence length="820" mass="85824">MLAGAGAVFLPENRWEPSRGVAGCLFGAQGSGPGWRGTASSVLVLCTAGTRWLWYVGIKVVFRTAGCSVGLGPCQQHRGVPGRGGCRRPGELSQAEPRAAGQWELSTLLGATLAQRPSCPLVLASWWGCRQRQGARELLLQRGTVSQKHSLPVPQFPLATGEEGGIVAHPGGDVPSQLGMVQGHGVARGSGAQRGSSTLRGSSTTPGAGGSRGTEVQNSPILHAAAPAPRQHHPGLPGGAVSGQDETQALGTSRGKRGWGSGAVPWGGRGGANPWPLAPGRRAGPGSVSGRRDRRWTMGLPLRPGRPRGPGEEGPAAPSPAGRGRLGRRGVLMGLAGAGRQSRSSSSGAGRLRPGRRMQPDIPVGSTALRGRPAPDSPFPGPSPPAVPEATKPPYSYIALITMAIQSTPEKRITLSGIYRYIMGRFTFYRENKQGWQNSIRHNLSLNECFVKVPRDDKKPGKGNYWTLDPDCYNMFENGSFLRRRRRFTRKRGLRDAPGAEGDEGRRKPPKPRSRGPPAALPTEEGKAEGGFASPVATRRLLGPPELADNAGGGVPGCPEPCARRPPPGARQPCLYLPDAPQPKGPFFAKEPCCPPHGAPPESRPPAPPQPKETALGGLPAALQLPRPGQYPVPGERPAQHRALLPAEPRDPAQDSPAPTASPRGELECKESAAPTLGLGQPFGQVPPMFPSALLGAGKPPAPCFLDGDGYKQPPVPVFGSFGRSGPEALGGSYQCRVQALSFCVNERPCGTALEHLLAAAPAAAPPAPRQTPFGAAGPRAGEQKESWGAGGAIPLQGGSGYPLGLPHCLYRTPGMFFFE</sequence>
<feature type="compositionally biased region" description="Low complexity" evidence="8">
    <location>
        <begin position="194"/>
        <end position="205"/>
    </location>
</feature>
<dbReference type="SMART" id="SM00339">
    <property type="entry name" value="FH"/>
    <property type="match status" value="1"/>
</dbReference>
<feature type="domain" description="Fork-head" evidence="9">
    <location>
        <begin position="392"/>
        <end position="486"/>
    </location>
</feature>
<evidence type="ECO:0000256" key="4">
    <source>
        <dbReference type="ARBA" id="ARBA00023125"/>
    </source>
</evidence>
<feature type="region of interest" description="Disordered" evidence="8">
    <location>
        <begin position="177"/>
        <end position="390"/>
    </location>
</feature>
<feature type="compositionally biased region" description="Low complexity" evidence="8">
    <location>
        <begin position="313"/>
        <end position="352"/>
    </location>
</feature>
<dbReference type="PANTHER" id="PTHR11829">
    <property type="entry name" value="FORKHEAD BOX PROTEIN"/>
    <property type="match status" value="1"/>
</dbReference>
<dbReference type="InterPro" id="IPR047364">
    <property type="entry name" value="FH_FOXS1"/>
</dbReference>
<feature type="compositionally biased region" description="Pro residues" evidence="8">
    <location>
        <begin position="375"/>
        <end position="387"/>
    </location>
</feature>
<dbReference type="Proteomes" id="UP000694521">
    <property type="component" value="Unplaced"/>
</dbReference>
<dbReference type="PROSITE" id="PS50039">
    <property type="entry name" value="FORK_HEAD_3"/>
    <property type="match status" value="1"/>
</dbReference>
<dbReference type="CDD" id="cd20037">
    <property type="entry name" value="FH_FOXS1"/>
    <property type="match status" value="1"/>
</dbReference>
<feature type="compositionally biased region" description="Low complexity" evidence="8">
    <location>
        <begin position="615"/>
        <end position="630"/>
    </location>
</feature>
<evidence type="ECO:0000256" key="7">
    <source>
        <dbReference type="PROSITE-ProRule" id="PRU00089"/>
    </source>
</evidence>
<dbReference type="PROSITE" id="PS00658">
    <property type="entry name" value="FORK_HEAD_2"/>
    <property type="match status" value="1"/>
</dbReference>
<dbReference type="InterPro" id="IPR050211">
    <property type="entry name" value="FOX_domain-containing"/>
</dbReference>
<evidence type="ECO:0000259" key="9">
    <source>
        <dbReference type="PROSITE" id="PS50039"/>
    </source>
</evidence>
<dbReference type="GO" id="GO:0005634">
    <property type="term" value="C:nucleus"/>
    <property type="evidence" value="ECO:0007669"/>
    <property type="project" value="UniProtKB-SubCell"/>
</dbReference>
<reference evidence="10" key="2">
    <citation type="submission" date="2025-09" db="UniProtKB">
        <authorList>
            <consortium name="Ensembl"/>
        </authorList>
    </citation>
    <scope>IDENTIFICATION</scope>
</reference>
<feature type="compositionally biased region" description="Pro residues" evidence="8">
    <location>
        <begin position="593"/>
        <end position="611"/>
    </location>
</feature>
<dbReference type="SUPFAM" id="SSF46785">
    <property type="entry name" value="Winged helix' DNA-binding domain"/>
    <property type="match status" value="1"/>
</dbReference>
<dbReference type="InterPro" id="IPR036388">
    <property type="entry name" value="WH-like_DNA-bd_sf"/>
</dbReference>
<feature type="DNA-binding region" description="Fork-head" evidence="7">
    <location>
        <begin position="392"/>
        <end position="486"/>
    </location>
</feature>
<feature type="region of interest" description="Disordered" evidence="8">
    <location>
        <begin position="768"/>
        <end position="787"/>
    </location>
</feature>
<evidence type="ECO:0000256" key="3">
    <source>
        <dbReference type="ARBA" id="ARBA00023015"/>
    </source>
</evidence>
<keyword evidence="3" id="KW-0805">Transcription regulation</keyword>
<evidence type="ECO:0000313" key="11">
    <source>
        <dbReference type="Proteomes" id="UP000694521"/>
    </source>
</evidence>
<dbReference type="GO" id="GO:0000981">
    <property type="term" value="F:DNA-binding transcription factor activity, RNA polymerase II-specific"/>
    <property type="evidence" value="ECO:0007669"/>
    <property type="project" value="TreeGrafter"/>
</dbReference>
<keyword evidence="6 7" id="KW-0539">Nucleus</keyword>
<dbReference type="Gene3D" id="1.10.10.10">
    <property type="entry name" value="Winged helix-like DNA-binding domain superfamily/Winged helix DNA-binding domain"/>
    <property type="match status" value="1"/>
</dbReference>
<accession>A0A8B9DBY7</accession>
<dbReference type="AlphaFoldDB" id="A0A8B9DBY7"/>
<dbReference type="InterPro" id="IPR001766">
    <property type="entry name" value="Fork_head_dom"/>
</dbReference>
<keyword evidence="11" id="KW-1185">Reference proteome</keyword>
<name>A0A8B9DBY7_ANSCY</name>
<reference evidence="10" key="1">
    <citation type="submission" date="2025-08" db="UniProtKB">
        <authorList>
            <consortium name="Ensembl"/>
        </authorList>
    </citation>
    <scope>IDENTIFICATION</scope>
</reference>
<dbReference type="GO" id="GO:0030154">
    <property type="term" value="P:cell differentiation"/>
    <property type="evidence" value="ECO:0007669"/>
    <property type="project" value="TreeGrafter"/>
</dbReference>
<dbReference type="InterPro" id="IPR036390">
    <property type="entry name" value="WH_DNA-bd_sf"/>
</dbReference>
<feature type="region of interest" description="Disordered" evidence="8">
    <location>
        <begin position="487"/>
        <end position="531"/>
    </location>
</feature>
<dbReference type="PRINTS" id="PR00053">
    <property type="entry name" value="FORKHEAD"/>
</dbReference>
<keyword evidence="5" id="KW-0804">Transcription</keyword>
<evidence type="ECO:0000256" key="8">
    <source>
        <dbReference type="SAM" id="MobiDB-lite"/>
    </source>
</evidence>
<dbReference type="InterPro" id="IPR018122">
    <property type="entry name" value="TF_fork_head_CS_1"/>
</dbReference>
<dbReference type="FunFam" id="1.10.10.10:FF:000016">
    <property type="entry name" value="Forkhead box protein I1"/>
    <property type="match status" value="1"/>
</dbReference>
<evidence type="ECO:0000256" key="2">
    <source>
        <dbReference type="ARBA" id="ARBA00022473"/>
    </source>
</evidence>
<feature type="region of interest" description="Disordered" evidence="8">
    <location>
        <begin position="586"/>
        <end position="669"/>
    </location>
</feature>
<dbReference type="Ensembl" id="ENSACDT00005005061.1">
    <property type="protein sequence ID" value="ENSACDP00005004188.1"/>
    <property type="gene ID" value="ENSACDG00005003077.1"/>
</dbReference>
<dbReference type="GO" id="GO:0009653">
    <property type="term" value="P:anatomical structure morphogenesis"/>
    <property type="evidence" value="ECO:0007669"/>
    <property type="project" value="TreeGrafter"/>
</dbReference>